<feature type="compositionally biased region" description="Gly residues" evidence="1">
    <location>
        <begin position="198"/>
        <end position="208"/>
    </location>
</feature>
<dbReference type="Gene3D" id="3.30.200.20">
    <property type="entry name" value="Phosphorylase Kinase, domain 1"/>
    <property type="match status" value="1"/>
</dbReference>
<name>A0A5P1F3J2_ASPOF</name>
<evidence type="ECO:0000313" key="3">
    <source>
        <dbReference type="EMBL" id="ONK71359.1"/>
    </source>
</evidence>
<proteinExistence type="predicted"/>
<dbReference type="Proteomes" id="UP000243459">
    <property type="component" value="Chromosome 4"/>
</dbReference>
<dbReference type="AlphaFoldDB" id="A0A5P1F3J2"/>
<feature type="region of interest" description="Disordered" evidence="1">
    <location>
        <begin position="182"/>
        <end position="219"/>
    </location>
</feature>
<dbReference type="Pfam" id="PF07714">
    <property type="entry name" value="PK_Tyr_Ser-Thr"/>
    <property type="match status" value="1"/>
</dbReference>
<reference evidence="4" key="1">
    <citation type="journal article" date="2017" name="Nat. Commun.">
        <title>The asparagus genome sheds light on the origin and evolution of a young Y chromosome.</title>
        <authorList>
            <person name="Harkess A."/>
            <person name="Zhou J."/>
            <person name="Xu C."/>
            <person name="Bowers J.E."/>
            <person name="Van der Hulst R."/>
            <person name="Ayyampalayam S."/>
            <person name="Mercati F."/>
            <person name="Riccardi P."/>
            <person name="McKain M.R."/>
            <person name="Kakrana A."/>
            <person name="Tang H."/>
            <person name="Ray J."/>
            <person name="Groenendijk J."/>
            <person name="Arikit S."/>
            <person name="Mathioni S.M."/>
            <person name="Nakano M."/>
            <person name="Shan H."/>
            <person name="Telgmann-Rauber A."/>
            <person name="Kanno A."/>
            <person name="Yue Z."/>
            <person name="Chen H."/>
            <person name="Li W."/>
            <person name="Chen Y."/>
            <person name="Xu X."/>
            <person name="Zhang Y."/>
            <person name="Luo S."/>
            <person name="Chen H."/>
            <person name="Gao J."/>
            <person name="Mao Z."/>
            <person name="Pires J.C."/>
            <person name="Luo M."/>
            <person name="Kudrna D."/>
            <person name="Wing R.A."/>
            <person name="Meyers B.C."/>
            <person name="Yi K."/>
            <person name="Kong H."/>
            <person name="Lavrijsen P."/>
            <person name="Sunseri F."/>
            <person name="Falavigna A."/>
            <person name="Ye Y."/>
            <person name="Leebens-Mack J.H."/>
            <person name="Chen G."/>
        </authorList>
    </citation>
    <scope>NUCLEOTIDE SEQUENCE [LARGE SCALE GENOMIC DNA]</scope>
    <source>
        <strain evidence="4">cv. DH0086</strain>
    </source>
</reference>
<feature type="domain" description="Serine-threonine/tyrosine-protein kinase catalytic" evidence="2">
    <location>
        <begin position="46"/>
        <end position="100"/>
    </location>
</feature>
<protein>
    <recommendedName>
        <fullName evidence="2">Serine-threonine/tyrosine-protein kinase catalytic domain-containing protein</fullName>
    </recommendedName>
</protein>
<dbReference type="InterPro" id="IPR001245">
    <property type="entry name" value="Ser-Thr/Tyr_kinase_cat_dom"/>
</dbReference>
<evidence type="ECO:0000256" key="1">
    <source>
        <dbReference type="SAM" id="MobiDB-lite"/>
    </source>
</evidence>
<dbReference type="SUPFAM" id="SSF56112">
    <property type="entry name" value="Protein kinase-like (PK-like)"/>
    <property type="match status" value="1"/>
</dbReference>
<dbReference type="GO" id="GO:0016020">
    <property type="term" value="C:membrane"/>
    <property type="evidence" value="ECO:0007669"/>
    <property type="project" value="TreeGrafter"/>
</dbReference>
<keyword evidence="4" id="KW-1185">Reference proteome</keyword>
<dbReference type="GO" id="GO:0004672">
    <property type="term" value="F:protein kinase activity"/>
    <property type="evidence" value="ECO:0007669"/>
    <property type="project" value="InterPro"/>
</dbReference>
<dbReference type="InterPro" id="IPR051564">
    <property type="entry name" value="LRR_receptor-like_kinase"/>
</dbReference>
<dbReference type="PANTHER" id="PTHR48055:SF60">
    <property type="entry name" value="INACTIVE LRR RECEPTOR-LIKE SERINE_THREONINE-PROTEIN KINASE BIR2 ISOFORM X2"/>
    <property type="match status" value="1"/>
</dbReference>
<dbReference type="Gramene" id="ONK71359">
    <property type="protein sequence ID" value="ONK71359"/>
    <property type="gene ID" value="A4U43_C04F7690"/>
</dbReference>
<evidence type="ECO:0000259" key="2">
    <source>
        <dbReference type="Pfam" id="PF07714"/>
    </source>
</evidence>
<dbReference type="PANTHER" id="PTHR48055">
    <property type="entry name" value="LEUCINE-RICH REPEAT RECEPTOR PROTEIN KINASE EMS1"/>
    <property type="match status" value="1"/>
</dbReference>
<dbReference type="InterPro" id="IPR011009">
    <property type="entry name" value="Kinase-like_dom_sf"/>
</dbReference>
<evidence type="ECO:0000313" key="4">
    <source>
        <dbReference type="Proteomes" id="UP000243459"/>
    </source>
</evidence>
<dbReference type="EMBL" id="CM007384">
    <property type="protein sequence ID" value="ONK71359.1"/>
    <property type="molecule type" value="Genomic_DNA"/>
</dbReference>
<dbReference type="Gene3D" id="1.10.510.10">
    <property type="entry name" value="Transferase(Phosphotransferase) domain 1"/>
    <property type="match status" value="1"/>
</dbReference>
<feature type="compositionally biased region" description="Basic and acidic residues" evidence="1">
    <location>
        <begin position="209"/>
        <end position="218"/>
    </location>
</feature>
<sequence length="226" mass="25281">MRSSQDFHPDYIMVAGSSRIGMAYHAVLPDGSVLTVKRLYGCLLSEKQFRVEMRRMGQIRNSNLVPLLGYSVVEEEKLLIYKHMANGALSSMIRDRARAMLLDEEYEPRVTDFGLARLMRPWTSDEGLNMTPFLNGDFGEFGYIAPEYATNPVVRGRLERVVGVLGGGERAGFQRLRRRGQSLEMGARRRRKEERGTGDVGVAGGRVDGGGRRRDGVGGRRVLSVK</sequence>
<organism evidence="3 4">
    <name type="scientific">Asparagus officinalis</name>
    <name type="common">Garden asparagus</name>
    <dbReference type="NCBI Taxonomy" id="4686"/>
    <lineage>
        <taxon>Eukaryota</taxon>
        <taxon>Viridiplantae</taxon>
        <taxon>Streptophyta</taxon>
        <taxon>Embryophyta</taxon>
        <taxon>Tracheophyta</taxon>
        <taxon>Spermatophyta</taxon>
        <taxon>Magnoliopsida</taxon>
        <taxon>Liliopsida</taxon>
        <taxon>Asparagales</taxon>
        <taxon>Asparagaceae</taxon>
        <taxon>Asparagoideae</taxon>
        <taxon>Asparagus</taxon>
    </lineage>
</organism>
<accession>A0A5P1F3J2</accession>
<dbReference type="OMA" id="RIGMAYH"/>
<gene>
    <name evidence="3" type="ORF">A4U43_C04F7690</name>
</gene>